<proteinExistence type="predicted"/>
<name>A0A1I7U1R1_9PELO</name>
<accession>A0A1I7U1R1</accession>
<protein>
    <submittedName>
        <fullName evidence="3">Phlebovirus_G2 domain-containing protein</fullName>
    </submittedName>
</protein>
<feature type="compositionally biased region" description="Basic and acidic residues" evidence="1">
    <location>
        <begin position="17"/>
        <end position="42"/>
    </location>
</feature>
<evidence type="ECO:0000256" key="1">
    <source>
        <dbReference type="SAM" id="MobiDB-lite"/>
    </source>
</evidence>
<organism evidence="2 3">
    <name type="scientific">Caenorhabditis tropicalis</name>
    <dbReference type="NCBI Taxonomy" id="1561998"/>
    <lineage>
        <taxon>Eukaryota</taxon>
        <taxon>Metazoa</taxon>
        <taxon>Ecdysozoa</taxon>
        <taxon>Nematoda</taxon>
        <taxon>Chromadorea</taxon>
        <taxon>Rhabditida</taxon>
        <taxon>Rhabditina</taxon>
        <taxon>Rhabditomorpha</taxon>
        <taxon>Rhabditoidea</taxon>
        <taxon>Rhabditidae</taxon>
        <taxon>Peloderinae</taxon>
        <taxon>Caenorhabditis</taxon>
    </lineage>
</organism>
<dbReference type="AlphaFoldDB" id="A0A1I7U1R1"/>
<dbReference type="WBParaSite" id="Csp11.Scaffold629.g13972.t1">
    <property type="protein sequence ID" value="Csp11.Scaffold629.g13972.t1"/>
    <property type="gene ID" value="Csp11.Scaffold629.g13972"/>
</dbReference>
<feature type="region of interest" description="Disordered" evidence="1">
    <location>
        <begin position="17"/>
        <end position="46"/>
    </location>
</feature>
<evidence type="ECO:0000313" key="3">
    <source>
        <dbReference type="WBParaSite" id="Csp11.Scaffold629.g13972.t1"/>
    </source>
</evidence>
<keyword evidence="2" id="KW-1185">Reference proteome</keyword>
<dbReference type="Proteomes" id="UP000095282">
    <property type="component" value="Unplaced"/>
</dbReference>
<evidence type="ECO:0000313" key="2">
    <source>
        <dbReference type="Proteomes" id="UP000095282"/>
    </source>
</evidence>
<reference evidence="3" key="1">
    <citation type="submission" date="2016-11" db="UniProtKB">
        <authorList>
            <consortium name="WormBaseParasite"/>
        </authorList>
    </citation>
    <scope>IDENTIFICATION</scope>
</reference>
<sequence length="182" mass="20950">MGQARIVIFDEDKRNVSQDVQLDKPESKSDKDQRLGHVEETSSTKLVASLSRSPTLKSQVTRVSVPSVTQRRYTDKPSTNKCCFCNRKHISDTCATVIESAERREILEKKELCSLCLYPATNKHKCRPQQCYYYAKLDETDSKSVNDRTPYREEKTRTEHADLDDKAVFIIILGRYEPDRVA</sequence>